<keyword evidence="2" id="KW-0472">Membrane</keyword>
<feature type="domain" description="N-acetyltransferase" evidence="3">
    <location>
        <begin position="110"/>
        <end position="266"/>
    </location>
</feature>
<sequence>MAQPMSRPSPVVLPRSGGDIIIRQFHPKDADQVHALLIEGLVYGPESPHNTAQARNLYSRISCLAYFGCALGLWCLCSRNIVLRISGGALTLGAAALFIYMRRSITKMFVDFCANARATDMADICHSYEVPLPVDGVQAPVPQGPAGFWVAAIESPESKTSEVVGYLGLDYRGGATAISDPSTGELRRMIVSMNHRRRKIGSLLMTAAMDHARRHMPPLETLDLETSEFQPGARKLYEKHGFSFVGKRTLRSSPLFSMAVLRFRRRILD</sequence>
<evidence type="ECO:0000256" key="2">
    <source>
        <dbReference type="SAM" id="Phobius"/>
    </source>
</evidence>
<comment type="caution">
    <text evidence="4">The sequence shown here is derived from an EMBL/GenBank/DDBJ whole genome shotgun (WGS) entry which is preliminary data.</text>
</comment>
<organism evidence="4 5">
    <name type="scientific">Mycena albidolilacea</name>
    <dbReference type="NCBI Taxonomy" id="1033008"/>
    <lineage>
        <taxon>Eukaryota</taxon>
        <taxon>Fungi</taxon>
        <taxon>Dikarya</taxon>
        <taxon>Basidiomycota</taxon>
        <taxon>Agaricomycotina</taxon>
        <taxon>Agaricomycetes</taxon>
        <taxon>Agaricomycetidae</taxon>
        <taxon>Agaricales</taxon>
        <taxon>Marasmiineae</taxon>
        <taxon>Mycenaceae</taxon>
        <taxon>Mycena</taxon>
    </lineage>
</organism>
<dbReference type="PROSITE" id="PS51186">
    <property type="entry name" value="GNAT"/>
    <property type="match status" value="1"/>
</dbReference>
<keyword evidence="2" id="KW-0812">Transmembrane</keyword>
<evidence type="ECO:0000256" key="1">
    <source>
        <dbReference type="ARBA" id="ARBA00022679"/>
    </source>
</evidence>
<name>A0AAD7AIX6_9AGAR</name>
<dbReference type="Gene3D" id="3.40.630.30">
    <property type="match status" value="1"/>
</dbReference>
<dbReference type="InterPro" id="IPR050769">
    <property type="entry name" value="NAT_camello-type"/>
</dbReference>
<dbReference type="EMBL" id="JARIHO010000006">
    <property type="protein sequence ID" value="KAJ7359837.1"/>
    <property type="molecule type" value="Genomic_DNA"/>
</dbReference>
<gene>
    <name evidence="4" type="ORF">DFH08DRAFT_734703</name>
</gene>
<dbReference type="Pfam" id="PF00583">
    <property type="entry name" value="Acetyltransf_1"/>
    <property type="match status" value="1"/>
</dbReference>
<evidence type="ECO:0000313" key="5">
    <source>
        <dbReference type="Proteomes" id="UP001218218"/>
    </source>
</evidence>
<evidence type="ECO:0000313" key="4">
    <source>
        <dbReference type="EMBL" id="KAJ7359837.1"/>
    </source>
</evidence>
<dbReference type="CDD" id="cd04301">
    <property type="entry name" value="NAT_SF"/>
    <property type="match status" value="1"/>
</dbReference>
<feature type="transmembrane region" description="Helical" evidence="2">
    <location>
        <begin position="57"/>
        <end position="75"/>
    </location>
</feature>
<dbReference type="GO" id="GO:0008080">
    <property type="term" value="F:N-acetyltransferase activity"/>
    <property type="evidence" value="ECO:0007669"/>
    <property type="project" value="InterPro"/>
</dbReference>
<reference evidence="4" key="1">
    <citation type="submission" date="2023-03" db="EMBL/GenBank/DDBJ databases">
        <title>Massive genome expansion in bonnet fungi (Mycena s.s.) driven by repeated elements and novel gene families across ecological guilds.</title>
        <authorList>
            <consortium name="Lawrence Berkeley National Laboratory"/>
            <person name="Harder C.B."/>
            <person name="Miyauchi S."/>
            <person name="Viragh M."/>
            <person name="Kuo A."/>
            <person name="Thoen E."/>
            <person name="Andreopoulos B."/>
            <person name="Lu D."/>
            <person name="Skrede I."/>
            <person name="Drula E."/>
            <person name="Henrissat B."/>
            <person name="Morin E."/>
            <person name="Kohler A."/>
            <person name="Barry K."/>
            <person name="LaButti K."/>
            <person name="Morin E."/>
            <person name="Salamov A."/>
            <person name="Lipzen A."/>
            <person name="Mereny Z."/>
            <person name="Hegedus B."/>
            <person name="Baldrian P."/>
            <person name="Stursova M."/>
            <person name="Weitz H."/>
            <person name="Taylor A."/>
            <person name="Grigoriev I.V."/>
            <person name="Nagy L.G."/>
            <person name="Martin F."/>
            <person name="Kauserud H."/>
        </authorList>
    </citation>
    <scope>NUCLEOTIDE SEQUENCE</scope>
    <source>
        <strain evidence="4">CBHHK002</strain>
    </source>
</reference>
<feature type="transmembrane region" description="Helical" evidence="2">
    <location>
        <begin position="81"/>
        <end position="100"/>
    </location>
</feature>
<keyword evidence="5" id="KW-1185">Reference proteome</keyword>
<dbReference type="PANTHER" id="PTHR13947:SF37">
    <property type="entry name" value="LD18367P"/>
    <property type="match status" value="1"/>
</dbReference>
<dbReference type="PANTHER" id="PTHR13947">
    <property type="entry name" value="GNAT FAMILY N-ACETYLTRANSFERASE"/>
    <property type="match status" value="1"/>
</dbReference>
<proteinExistence type="predicted"/>
<evidence type="ECO:0000259" key="3">
    <source>
        <dbReference type="PROSITE" id="PS51186"/>
    </source>
</evidence>
<dbReference type="Proteomes" id="UP001218218">
    <property type="component" value="Unassembled WGS sequence"/>
</dbReference>
<dbReference type="SUPFAM" id="SSF55729">
    <property type="entry name" value="Acyl-CoA N-acyltransferases (Nat)"/>
    <property type="match status" value="1"/>
</dbReference>
<dbReference type="InterPro" id="IPR000182">
    <property type="entry name" value="GNAT_dom"/>
</dbReference>
<accession>A0AAD7AIX6</accession>
<dbReference type="AlphaFoldDB" id="A0AAD7AIX6"/>
<protein>
    <submittedName>
        <fullName evidence="4">Acyl-CoA N-acyltransferase</fullName>
    </submittedName>
</protein>
<keyword evidence="1" id="KW-0808">Transferase</keyword>
<keyword evidence="2" id="KW-1133">Transmembrane helix</keyword>
<dbReference type="InterPro" id="IPR016181">
    <property type="entry name" value="Acyl_CoA_acyltransferase"/>
</dbReference>